<name>A0ABX2BXI8_9BURK</name>
<accession>A0ABX2BXI8</accession>
<protein>
    <submittedName>
        <fullName evidence="2">Uncharacterized protein</fullName>
    </submittedName>
</protein>
<proteinExistence type="predicted"/>
<feature type="region of interest" description="Disordered" evidence="1">
    <location>
        <begin position="1"/>
        <end position="29"/>
    </location>
</feature>
<feature type="region of interest" description="Disordered" evidence="1">
    <location>
        <begin position="52"/>
        <end position="75"/>
    </location>
</feature>
<dbReference type="EMBL" id="WOEY01000105">
    <property type="protein sequence ID" value="NPT44846.1"/>
    <property type="molecule type" value="Genomic_DNA"/>
</dbReference>
<sequence length="116" mass="12471">MNPVEAKTTLEQLARGIDPETGEILAGQSPFNNPQVIRALFFAVKELDKLGGEPAPAGRAARERPQNAGRSWSDEEDANLLKAFDAGVSAKDLAAKHGRTKGAIDSRLVRLGRVDH</sequence>
<gene>
    <name evidence="2" type="ORF">GNZ12_26720</name>
</gene>
<evidence type="ECO:0000256" key="1">
    <source>
        <dbReference type="SAM" id="MobiDB-lite"/>
    </source>
</evidence>
<keyword evidence="3" id="KW-1185">Reference proteome</keyword>
<evidence type="ECO:0000313" key="2">
    <source>
        <dbReference type="EMBL" id="NPT44846.1"/>
    </source>
</evidence>
<comment type="caution">
    <text evidence="2">The sequence shown here is derived from an EMBL/GenBank/DDBJ whole genome shotgun (WGS) entry which is preliminary data.</text>
</comment>
<reference evidence="2 3" key="1">
    <citation type="submission" date="2019-11" db="EMBL/GenBank/DDBJ databases">
        <title>Metabolism of dissolved organic matter in forest soils.</title>
        <authorList>
            <person name="Cyle K.T."/>
            <person name="Wilhelm R.C."/>
            <person name="Martinez C.E."/>
        </authorList>
    </citation>
    <scope>NUCLEOTIDE SEQUENCE [LARGE SCALE GENOMIC DNA]</scope>
    <source>
        <strain evidence="2 3">1N</strain>
    </source>
</reference>
<dbReference type="Proteomes" id="UP000652198">
    <property type="component" value="Unassembled WGS sequence"/>
</dbReference>
<evidence type="ECO:0000313" key="3">
    <source>
        <dbReference type="Proteomes" id="UP000652198"/>
    </source>
</evidence>
<organism evidence="2 3">
    <name type="scientific">Paraburkholderia solitsugae</name>
    <dbReference type="NCBI Taxonomy" id="2675748"/>
    <lineage>
        <taxon>Bacteria</taxon>
        <taxon>Pseudomonadati</taxon>
        <taxon>Pseudomonadota</taxon>
        <taxon>Betaproteobacteria</taxon>
        <taxon>Burkholderiales</taxon>
        <taxon>Burkholderiaceae</taxon>
        <taxon>Paraburkholderia</taxon>
    </lineage>
</organism>